<dbReference type="AlphaFoldDB" id="A0A225NEM3"/>
<evidence type="ECO:0000256" key="1">
    <source>
        <dbReference type="SAM" id="SignalP"/>
    </source>
</evidence>
<feature type="chain" id="PRO_5011297988" evidence="1">
    <location>
        <begin position="23"/>
        <end position="150"/>
    </location>
</feature>
<dbReference type="RefSeq" id="WP_012187045.1">
    <property type="nucleotide sequence ID" value="NZ_AQQR01000028.1"/>
</dbReference>
<comment type="caution">
    <text evidence="2">The sequence shown here is derived from an EMBL/GenBank/DDBJ whole genome shotgun (WGS) entry which is preliminary data.</text>
</comment>
<feature type="signal peptide" evidence="1">
    <location>
        <begin position="1"/>
        <end position="22"/>
    </location>
</feature>
<gene>
    <name evidence="2" type="ORF">ATO3_25995</name>
</gene>
<protein>
    <submittedName>
        <fullName evidence="2">Metal-binding protein</fullName>
    </submittedName>
</protein>
<dbReference type="Proteomes" id="UP000215377">
    <property type="component" value="Unassembled WGS sequence"/>
</dbReference>
<accession>A0A225NEM3</accession>
<organism evidence="2 3">
    <name type="scientific">Marinibacterium profundimaris</name>
    <dbReference type="NCBI Taxonomy" id="1679460"/>
    <lineage>
        <taxon>Bacteria</taxon>
        <taxon>Pseudomonadati</taxon>
        <taxon>Pseudomonadota</taxon>
        <taxon>Alphaproteobacteria</taxon>
        <taxon>Rhodobacterales</taxon>
        <taxon>Paracoccaceae</taxon>
        <taxon>Marinibacterium</taxon>
    </lineage>
</organism>
<evidence type="ECO:0000313" key="2">
    <source>
        <dbReference type="EMBL" id="OWU67480.1"/>
    </source>
</evidence>
<reference evidence="2 3" key="1">
    <citation type="submission" date="2013-04" db="EMBL/GenBank/DDBJ databases">
        <title>Oceanicola sp. 22II1-22F33 Genome Sequencing.</title>
        <authorList>
            <person name="Lai Q."/>
            <person name="Li G."/>
            <person name="Shao Z."/>
        </authorList>
    </citation>
    <scope>NUCLEOTIDE SEQUENCE [LARGE SCALE GENOMIC DNA]</scope>
    <source>
        <strain evidence="2 3">22II1-22F33</strain>
    </source>
</reference>
<sequence>MMKRRTFLLAGAAATLPLRALANTEPVIKVLKTPTCGCCTAWVDHVRQAGFAVEAQDVDQDALYAFKDRLQIAPELAGCHTAVVGDYFIEGHVPAADITRLLAEQPMARGLTVPRMPMSSPGMGGPGAGDAFDTLLVGSDGATSVFASHS</sequence>
<dbReference type="OrthoDB" id="14727at2"/>
<dbReference type="EMBL" id="AQQR01000028">
    <property type="protein sequence ID" value="OWU67480.1"/>
    <property type="molecule type" value="Genomic_DNA"/>
</dbReference>
<keyword evidence="1" id="KW-0732">Signal</keyword>
<proteinExistence type="predicted"/>
<evidence type="ECO:0000313" key="3">
    <source>
        <dbReference type="Proteomes" id="UP000215377"/>
    </source>
</evidence>
<dbReference type="InterPro" id="IPR007332">
    <property type="entry name" value="DUF411"/>
</dbReference>
<keyword evidence="3" id="KW-1185">Reference proteome</keyword>
<dbReference type="Pfam" id="PF04214">
    <property type="entry name" value="DUF411"/>
    <property type="match status" value="1"/>
</dbReference>
<name>A0A225NEM3_9RHOB</name>